<keyword evidence="2" id="KW-1185">Reference proteome</keyword>
<protein>
    <submittedName>
        <fullName evidence="1">Uncharacterized protein</fullName>
    </submittedName>
</protein>
<dbReference type="EMBL" id="SDDZ01000003">
    <property type="protein sequence ID" value="RXJ50663.1"/>
    <property type="molecule type" value="Genomic_DNA"/>
</dbReference>
<name>A0A4Q0XIC9_9FLAO</name>
<dbReference type="Proteomes" id="UP000289792">
    <property type="component" value="Unassembled WGS sequence"/>
</dbReference>
<evidence type="ECO:0000313" key="1">
    <source>
        <dbReference type="EMBL" id="RXJ50663.1"/>
    </source>
</evidence>
<dbReference type="AlphaFoldDB" id="A0A4Q0XIC9"/>
<sequence length="85" mass="9638">MTSCSSTKNIGIIQRDGSSFEKAIIVKSVSEEYDYVRKVCADCQLLGQSLVFEKKKPYDILQLTKSNGEDISYYFDISKFFGKGF</sequence>
<gene>
    <name evidence="1" type="ORF">ESZ48_07865</name>
</gene>
<dbReference type="RefSeq" id="WP_129016781.1">
    <property type="nucleotide sequence ID" value="NZ_SDDZ01000003.1"/>
</dbReference>
<dbReference type="OrthoDB" id="686440at2"/>
<proteinExistence type="predicted"/>
<evidence type="ECO:0000313" key="2">
    <source>
        <dbReference type="Proteomes" id="UP000289792"/>
    </source>
</evidence>
<accession>A0A4Q0XIC9</accession>
<reference evidence="1 2" key="1">
    <citation type="submission" date="2019-01" db="EMBL/GenBank/DDBJ databases">
        <title>Genome sequence of the Antarctic species Gelidibacter gilvus ACAM 158(T).</title>
        <authorList>
            <person name="Bowman J.P."/>
        </authorList>
    </citation>
    <scope>NUCLEOTIDE SEQUENCE [LARGE SCALE GENOMIC DNA]</scope>
    <source>
        <strain evidence="1 2">IC158</strain>
    </source>
</reference>
<organism evidence="1 2">
    <name type="scientific">Gelidibacter gilvus</name>
    <dbReference type="NCBI Taxonomy" id="59602"/>
    <lineage>
        <taxon>Bacteria</taxon>
        <taxon>Pseudomonadati</taxon>
        <taxon>Bacteroidota</taxon>
        <taxon>Flavobacteriia</taxon>
        <taxon>Flavobacteriales</taxon>
        <taxon>Flavobacteriaceae</taxon>
        <taxon>Gelidibacter</taxon>
    </lineage>
</organism>
<comment type="caution">
    <text evidence="1">The sequence shown here is derived from an EMBL/GenBank/DDBJ whole genome shotgun (WGS) entry which is preliminary data.</text>
</comment>